<accession>A0A165GHD1</accession>
<dbReference type="AlphaFoldDB" id="A0A165GHD1"/>
<keyword evidence="3" id="KW-1185">Reference proteome</keyword>
<keyword evidence="1" id="KW-0175">Coiled coil</keyword>
<name>A0A165GHD1_9BASI</name>
<organism evidence="2 3">
    <name type="scientific">Calocera cornea HHB12733</name>
    <dbReference type="NCBI Taxonomy" id="1353952"/>
    <lineage>
        <taxon>Eukaryota</taxon>
        <taxon>Fungi</taxon>
        <taxon>Dikarya</taxon>
        <taxon>Basidiomycota</taxon>
        <taxon>Agaricomycotina</taxon>
        <taxon>Dacrymycetes</taxon>
        <taxon>Dacrymycetales</taxon>
        <taxon>Dacrymycetaceae</taxon>
        <taxon>Calocera</taxon>
    </lineage>
</organism>
<gene>
    <name evidence="2" type="ORF">CALCODRAFT_495331</name>
</gene>
<evidence type="ECO:0000313" key="3">
    <source>
        <dbReference type="Proteomes" id="UP000076842"/>
    </source>
</evidence>
<evidence type="ECO:0000313" key="2">
    <source>
        <dbReference type="EMBL" id="KZT58074.1"/>
    </source>
</evidence>
<sequence length="190" mass="21011">MHALARSLASTVLRPRRVPPAAPRLAVQHTRHTHHPPAHAATAEWLAYFSEKDAALAEAQREVLELRARLERVEAAHVLSEEALGKLTAEVGRRRTDYTMLTAVELVVEAAYRNGSITADVHNAPSVIVSAITELQKDPLLVGIVEEACLKLDMRPEEAWAQLPMLYDRLAKKAGLMDALKFSSGYELVH</sequence>
<reference evidence="2 3" key="1">
    <citation type="journal article" date="2016" name="Mol. Biol. Evol.">
        <title>Comparative Genomics of Early-Diverging Mushroom-Forming Fungi Provides Insights into the Origins of Lignocellulose Decay Capabilities.</title>
        <authorList>
            <person name="Nagy L.G."/>
            <person name="Riley R."/>
            <person name="Tritt A."/>
            <person name="Adam C."/>
            <person name="Daum C."/>
            <person name="Floudas D."/>
            <person name="Sun H."/>
            <person name="Yadav J.S."/>
            <person name="Pangilinan J."/>
            <person name="Larsson K.H."/>
            <person name="Matsuura K."/>
            <person name="Barry K."/>
            <person name="Labutti K."/>
            <person name="Kuo R."/>
            <person name="Ohm R.A."/>
            <person name="Bhattacharya S.S."/>
            <person name="Shirouzu T."/>
            <person name="Yoshinaga Y."/>
            <person name="Martin F.M."/>
            <person name="Grigoriev I.V."/>
            <person name="Hibbett D.S."/>
        </authorList>
    </citation>
    <scope>NUCLEOTIDE SEQUENCE [LARGE SCALE GENOMIC DNA]</scope>
    <source>
        <strain evidence="2 3">HHB12733</strain>
    </source>
</reference>
<dbReference type="Proteomes" id="UP000076842">
    <property type="component" value="Unassembled WGS sequence"/>
</dbReference>
<dbReference type="OrthoDB" id="10404550at2759"/>
<proteinExistence type="predicted"/>
<evidence type="ECO:0000256" key="1">
    <source>
        <dbReference type="SAM" id="Coils"/>
    </source>
</evidence>
<dbReference type="InParanoid" id="A0A165GHD1"/>
<protein>
    <submittedName>
        <fullName evidence="2">Uncharacterized protein</fullName>
    </submittedName>
</protein>
<feature type="coiled-coil region" evidence="1">
    <location>
        <begin position="49"/>
        <end position="76"/>
    </location>
</feature>
<dbReference type="EMBL" id="KV423955">
    <property type="protein sequence ID" value="KZT58074.1"/>
    <property type="molecule type" value="Genomic_DNA"/>
</dbReference>